<dbReference type="InterPro" id="IPR000306">
    <property type="entry name" value="Znf_FYVE"/>
</dbReference>
<dbReference type="AlphaFoldDB" id="A0AAD5LR81"/>
<organism evidence="7 8">
    <name type="scientific">Pythium insidiosum</name>
    <name type="common">Pythiosis disease agent</name>
    <dbReference type="NCBI Taxonomy" id="114742"/>
    <lineage>
        <taxon>Eukaryota</taxon>
        <taxon>Sar</taxon>
        <taxon>Stramenopiles</taxon>
        <taxon>Oomycota</taxon>
        <taxon>Peronosporomycetes</taxon>
        <taxon>Pythiales</taxon>
        <taxon>Pythiaceae</taxon>
        <taxon>Pythium</taxon>
    </lineage>
</organism>
<evidence type="ECO:0000256" key="2">
    <source>
        <dbReference type="ARBA" id="ARBA00022771"/>
    </source>
</evidence>
<dbReference type="Pfam" id="PF01363">
    <property type="entry name" value="FYVE"/>
    <property type="match status" value="1"/>
</dbReference>
<keyword evidence="1" id="KW-0479">Metal-binding</keyword>
<evidence type="ECO:0000256" key="1">
    <source>
        <dbReference type="ARBA" id="ARBA00022723"/>
    </source>
</evidence>
<evidence type="ECO:0000256" key="3">
    <source>
        <dbReference type="ARBA" id="ARBA00022833"/>
    </source>
</evidence>
<evidence type="ECO:0000259" key="6">
    <source>
        <dbReference type="PROSITE" id="PS50178"/>
    </source>
</evidence>
<dbReference type="InterPro" id="IPR052727">
    <property type="entry name" value="Rab4/Rab5_effector"/>
</dbReference>
<comment type="caution">
    <text evidence="7">The sequence shown here is derived from an EMBL/GenBank/DDBJ whole genome shotgun (WGS) entry which is preliminary data.</text>
</comment>
<keyword evidence="2 4" id="KW-0863">Zinc-finger</keyword>
<dbReference type="PANTHER" id="PTHR13510:SF44">
    <property type="entry name" value="RABENOSYN-5"/>
    <property type="match status" value="1"/>
</dbReference>
<dbReference type="EMBL" id="JAKCXM010000029">
    <property type="protein sequence ID" value="KAJ0406735.1"/>
    <property type="molecule type" value="Genomic_DNA"/>
</dbReference>
<dbReference type="InterPro" id="IPR017455">
    <property type="entry name" value="Znf_FYVE-rel"/>
</dbReference>
<feature type="domain" description="FYVE-type" evidence="6">
    <location>
        <begin position="333"/>
        <end position="387"/>
    </location>
</feature>
<dbReference type="PANTHER" id="PTHR13510">
    <property type="entry name" value="FYVE-FINGER-CONTAINING RAB5 EFFECTOR PROTEIN RABENOSYN-5-RELATED"/>
    <property type="match status" value="1"/>
</dbReference>
<gene>
    <name evidence="7" type="ORF">P43SY_004560</name>
</gene>
<accession>A0AAD5LR81</accession>
<feature type="compositionally biased region" description="Polar residues" evidence="5">
    <location>
        <begin position="408"/>
        <end position="424"/>
    </location>
</feature>
<dbReference type="Gene3D" id="3.30.530.20">
    <property type="match status" value="1"/>
</dbReference>
<dbReference type="PROSITE" id="PS50178">
    <property type="entry name" value="ZF_FYVE"/>
    <property type="match status" value="1"/>
</dbReference>
<protein>
    <recommendedName>
        <fullName evidence="6">FYVE-type domain-containing protein</fullName>
    </recommendedName>
</protein>
<dbReference type="SUPFAM" id="SSF57903">
    <property type="entry name" value="FYVE/PHD zinc finger"/>
    <property type="match status" value="1"/>
</dbReference>
<dbReference type="InterPro" id="IPR013083">
    <property type="entry name" value="Znf_RING/FYVE/PHD"/>
</dbReference>
<dbReference type="Proteomes" id="UP001209570">
    <property type="component" value="Unassembled WGS sequence"/>
</dbReference>
<name>A0AAD5LR81_PYTIN</name>
<evidence type="ECO:0000313" key="7">
    <source>
        <dbReference type="EMBL" id="KAJ0406735.1"/>
    </source>
</evidence>
<dbReference type="InterPro" id="IPR011011">
    <property type="entry name" value="Znf_FYVE_PHD"/>
</dbReference>
<dbReference type="SMART" id="SM00064">
    <property type="entry name" value="FYVE"/>
    <property type="match status" value="1"/>
</dbReference>
<evidence type="ECO:0000313" key="8">
    <source>
        <dbReference type="Proteomes" id="UP001209570"/>
    </source>
</evidence>
<dbReference type="Gene3D" id="3.30.40.10">
    <property type="entry name" value="Zinc/RING finger domain, C3HC4 (zinc finger)"/>
    <property type="match status" value="1"/>
</dbReference>
<keyword evidence="8" id="KW-1185">Reference proteome</keyword>
<evidence type="ECO:0000256" key="4">
    <source>
        <dbReference type="PROSITE-ProRule" id="PRU00091"/>
    </source>
</evidence>
<evidence type="ECO:0000256" key="5">
    <source>
        <dbReference type="SAM" id="MobiDB-lite"/>
    </source>
</evidence>
<dbReference type="InterPro" id="IPR023393">
    <property type="entry name" value="START-like_dom_sf"/>
</dbReference>
<proteinExistence type="predicted"/>
<keyword evidence="3" id="KW-0862">Zinc</keyword>
<reference evidence="7" key="1">
    <citation type="submission" date="2021-12" db="EMBL/GenBank/DDBJ databases">
        <title>Prjna785345.</title>
        <authorList>
            <person name="Rujirawat T."/>
            <person name="Krajaejun T."/>
        </authorList>
    </citation>
    <scope>NUCLEOTIDE SEQUENCE</scope>
    <source>
        <strain evidence="7">Pi057C3</strain>
    </source>
</reference>
<dbReference type="SUPFAM" id="SSF55961">
    <property type="entry name" value="Bet v1-like"/>
    <property type="match status" value="1"/>
</dbReference>
<sequence>MVAPAQTRAPAPAPAPSAAVAVSGSVSQRDLSSAMGKDWTPPSSPVVLDASQRTALLDQIAATVAFVLECVGPTATVVTNWKVEAKRSGMTFFEDHTLLEAKRSRSSPERFCCVEHTTARVEDVLQLFVATDNAALQRHARVMHSKLVETRLLSVLHAPSDAKPWASTYVQYTRVRSSPWRRDRDLCAVVATDCLRLRDGSTLGYCLWDSVDLESLCPDLLDAQGVWRTRMRRSGYVLHNSGRPNAKTKILYLCGLDPIEGSTGSRLSQRRSSLSSRRSSVSQHVSSSASFHALDQIGGNLDRICSHFRRRTFDVTHFVSRADWSPPALARCCCSCNYVFTLLSRRSNCMACGDIMCSTCCRRERVDVPGAGLKTLKICAYCIRGLEDTGRQSGKRVGSIPDTRRRTMQTSKTSNGESLSGGSTASEDFDWANFPGATAYTSYW</sequence>
<feature type="region of interest" description="Disordered" evidence="5">
    <location>
        <begin position="390"/>
        <end position="424"/>
    </location>
</feature>
<dbReference type="GO" id="GO:0008270">
    <property type="term" value="F:zinc ion binding"/>
    <property type="evidence" value="ECO:0007669"/>
    <property type="project" value="UniProtKB-KW"/>
</dbReference>